<dbReference type="CDD" id="cd00590">
    <property type="entry name" value="RRM_SF"/>
    <property type="match status" value="1"/>
</dbReference>
<name>A0AAD9KZ89_RIDPI</name>
<keyword evidence="1" id="KW-0677">Repeat</keyword>
<evidence type="ECO:0000313" key="7">
    <source>
        <dbReference type="Proteomes" id="UP001209878"/>
    </source>
</evidence>
<protein>
    <recommendedName>
        <fullName evidence="5">RRM domain-containing protein</fullName>
    </recommendedName>
</protein>
<keyword evidence="7" id="KW-1185">Reference proteome</keyword>
<evidence type="ECO:0000256" key="1">
    <source>
        <dbReference type="ARBA" id="ARBA00022737"/>
    </source>
</evidence>
<dbReference type="Pfam" id="PF00076">
    <property type="entry name" value="RRM_1"/>
    <property type="match status" value="1"/>
</dbReference>
<feature type="domain" description="RRM" evidence="5">
    <location>
        <begin position="230"/>
        <end position="306"/>
    </location>
</feature>
<dbReference type="SUPFAM" id="SSF54928">
    <property type="entry name" value="RNA-binding domain, RBD"/>
    <property type="match status" value="1"/>
</dbReference>
<dbReference type="InterPro" id="IPR000504">
    <property type="entry name" value="RRM_dom"/>
</dbReference>
<evidence type="ECO:0000313" key="6">
    <source>
        <dbReference type="EMBL" id="KAK2180136.1"/>
    </source>
</evidence>
<reference evidence="6" key="1">
    <citation type="journal article" date="2023" name="Mol. Biol. Evol.">
        <title>Third-Generation Sequencing Reveals the Adaptive Role of the Epigenome in Three Deep-Sea Polychaetes.</title>
        <authorList>
            <person name="Perez M."/>
            <person name="Aroh O."/>
            <person name="Sun Y."/>
            <person name="Lan Y."/>
            <person name="Juniper S.K."/>
            <person name="Young C.R."/>
            <person name="Angers B."/>
            <person name="Qian P.Y."/>
        </authorList>
    </citation>
    <scope>NUCLEOTIDE SEQUENCE</scope>
    <source>
        <tissue evidence="6">Vestimentum</tissue>
    </source>
</reference>
<dbReference type="PANTHER" id="PTHR23236">
    <property type="entry name" value="EUKARYOTIC TRANSLATION INITIATION FACTOR 4B/4H"/>
    <property type="match status" value="1"/>
</dbReference>
<dbReference type="GO" id="GO:0003723">
    <property type="term" value="F:RNA binding"/>
    <property type="evidence" value="ECO:0007669"/>
    <property type="project" value="UniProtKB-UniRule"/>
</dbReference>
<dbReference type="InterPro" id="IPR035979">
    <property type="entry name" value="RBD_domain_sf"/>
</dbReference>
<keyword evidence="2 3" id="KW-0694">RNA-binding</keyword>
<proteinExistence type="predicted"/>
<dbReference type="EMBL" id="JAODUO010000457">
    <property type="protein sequence ID" value="KAK2180136.1"/>
    <property type="molecule type" value="Genomic_DNA"/>
</dbReference>
<dbReference type="PANTHER" id="PTHR23236:SF119">
    <property type="entry name" value="NUCLEAR RNA-BINDING PROTEIN SART-3"/>
    <property type="match status" value="1"/>
</dbReference>
<evidence type="ECO:0000256" key="4">
    <source>
        <dbReference type="SAM" id="MobiDB-lite"/>
    </source>
</evidence>
<dbReference type="PROSITE" id="PS50102">
    <property type="entry name" value="RRM"/>
    <property type="match status" value="1"/>
</dbReference>
<dbReference type="InterPro" id="IPR012677">
    <property type="entry name" value="Nucleotide-bd_a/b_plait_sf"/>
</dbReference>
<sequence length="641" mass="72922">MADEAPVYVRNGVSLNTHMSDDDYMKAELEAENELLMLQGFDDNDDDLSMPIMNIKTEPDVKTEPGNKLVSNNKPRERVVKAGVDLSSAAKTNNKDQGEIKKVQFTDVKIVNHREMLRDLTNEKSMKTVFAYPIRPQHMSHPIMVDICKLCSSFTVNFNTSKVDDPEQIVGLLVMILQHHDGMKFVLENMINIDKNLFFGEKRSKVDYYMDYHTKYGLQVDKKPEYNASGYLYVANVPSTATEEELAALFPEAKIVILARDTNGQPKGYGYVNYETEEAAKDALYNRLTFPLVLRRHQLVVFYFLDPVSHRRQVGMRLPGKMTIPPTITPKGPAMSESEKERLKKKLIEMRHEIKSVKGVDETRRQQLGREMQVIERKLASEKGSQPPKKAQDSPQQKPHERPQNRSPRKPEEQPPRKPQERPQRKPQESPQRKPRERTSLEHPRPLLRTPPSGHGPSLLLHEPPPMHESPLLQTPQQLEPTWIPRGRGGTARGRGAPLHGRGGAAMKRKAEPPGGERPMSSYASSYIAMYGNEKLNSFGDEAEPPPEQQPRWAESQPPQIPSLLSPEQEYQNRGRPGQPHYPPRQDDGYRPYEAEPETSDPATDAVSLLLGITEVLRQQTGLSRPMPARRSYNEYGDEQY</sequence>
<evidence type="ECO:0000256" key="3">
    <source>
        <dbReference type="PROSITE-ProRule" id="PRU00176"/>
    </source>
</evidence>
<accession>A0AAD9KZ89</accession>
<feature type="compositionally biased region" description="Low complexity" evidence="4">
    <location>
        <begin position="555"/>
        <end position="569"/>
    </location>
</feature>
<feature type="region of interest" description="Disordered" evidence="4">
    <location>
        <begin position="319"/>
        <end position="342"/>
    </location>
</feature>
<feature type="compositionally biased region" description="Basic and acidic residues" evidence="4">
    <location>
        <begin position="398"/>
        <end position="445"/>
    </location>
</feature>
<evidence type="ECO:0000256" key="2">
    <source>
        <dbReference type="ARBA" id="ARBA00022884"/>
    </source>
</evidence>
<feature type="compositionally biased region" description="Basic and acidic residues" evidence="4">
    <location>
        <begin position="584"/>
        <end position="594"/>
    </location>
</feature>
<dbReference type="Gene3D" id="3.30.70.330">
    <property type="match status" value="1"/>
</dbReference>
<dbReference type="Proteomes" id="UP001209878">
    <property type="component" value="Unassembled WGS sequence"/>
</dbReference>
<organism evidence="6 7">
    <name type="scientific">Ridgeia piscesae</name>
    <name type="common">Tubeworm</name>
    <dbReference type="NCBI Taxonomy" id="27915"/>
    <lineage>
        <taxon>Eukaryota</taxon>
        <taxon>Metazoa</taxon>
        <taxon>Spiralia</taxon>
        <taxon>Lophotrochozoa</taxon>
        <taxon>Annelida</taxon>
        <taxon>Polychaeta</taxon>
        <taxon>Sedentaria</taxon>
        <taxon>Canalipalpata</taxon>
        <taxon>Sabellida</taxon>
        <taxon>Siboglinidae</taxon>
        <taxon>Ridgeia</taxon>
    </lineage>
</organism>
<dbReference type="SMART" id="SM00360">
    <property type="entry name" value="RRM"/>
    <property type="match status" value="1"/>
</dbReference>
<dbReference type="AlphaFoldDB" id="A0AAD9KZ89"/>
<gene>
    <name evidence="6" type="ORF">NP493_458g04036</name>
</gene>
<feature type="region of interest" description="Disordered" evidence="4">
    <location>
        <begin position="379"/>
        <end position="522"/>
    </location>
</feature>
<feature type="region of interest" description="Disordered" evidence="4">
    <location>
        <begin position="535"/>
        <end position="641"/>
    </location>
</feature>
<comment type="caution">
    <text evidence="6">The sequence shown here is derived from an EMBL/GenBank/DDBJ whole genome shotgun (WGS) entry which is preliminary data.</text>
</comment>
<evidence type="ECO:0000259" key="5">
    <source>
        <dbReference type="PROSITE" id="PS50102"/>
    </source>
</evidence>